<sequence>MFQRLREAIDSRIAEEQARQRSSQESLARSNSARRPQGRNLSPSRRPARPRRNTGTPVRGPDPTEFEPEFAIGDDDSPSRSATPLSESTETPENNQAEKSGEAEVITDTMTNEKESAPAKETTRLSSELPPDVKTKLRKLNKLESRYQELLKAYRTAHSRVLSIEPFEAALRENTPLTSIADPKALTEYLNQISLKGDLVLEELKRVTAERDDYKVKFEESQKSEKAARDEVSSFKNASEREVQPKDSECLPSAAERAPGEVDADTEEFFSFDNEIPRLESELKEKEEEIESLKSQTENLKRDLAVARESTEGMAHNLESATRELTELRDFKDKQEREMGNLRASKESVIDELKYKLEGSESSLARTNAELDKLRADLKRKTDEIEQAEAAQPTGADKQAELAAKLEQAKQEKEANEKRLGVLQGLVDNLRTQLKETQQTMSTWKTAMERQTEDSGKLKNIVEFLDGNMKDNTKWQEAKDKVTNGETPDFEELRQTLSISQIPEASNESPGPSKEAVNTAGSAGTAKKKKGKKKKGGKGGEDIGKPAVTADSDAARSTSQPVESHSTLIQLEKKVEDLTQQLKEKEAAIHRLDSRLKGEEELKEEIESLRDDLLNIGQEHVEAKDKVKELMAEKTALEGTIAKLEKEITDLRADNASTTATSEKAHNNLKDEYENLKAKFTTLETELSAAQQLAATRFKDLTELRDTIQKIQPELKKLRAESAELKTTKDELKNKMVFGLRPRDGSENSESEDQTRVR</sequence>
<feature type="region of interest" description="Disordered" evidence="3">
    <location>
        <begin position="218"/>
        <end position="271"/>
    </location>
</feature>
<evidence type="ECO:0000256" key="1">
    <source>
        <dbReference type="ARBA" id="ARBA00004184"/>
    </source>
</evidence>
<dbReference type="RefSeq" id="XP_070887949.1">
    <property type="nucleotide sequence ID" value="XM_071027160.1"/>
</dbReference>
<evidence type="ECO:0008006" key="6">
    <source>
        <dbReference type="Google" id="ProtNLM"/>
    </source>
</evidence>
<dbReference type="GeneID" id="98142232"/>
<feature type="compositionally biased region" description="Basic and acidic residues" evidence="3">
    <location>
        <begin position="468"/>
        <end position="483"/>
    </location>
</feature>
<feature type="compositionally biased region" description="Basic and acidic residues" evidence="3">
    <location>
        <begin position="111"/>
        <end position="123"/>
    </location>
</feature>
<feature type="region of interest" description="Disordered" evidence="3">
    <location>
        <begin position="1"/>
        <end position="133"/>
    </location>
</feature>
<keyword evidence="5" id="KW-1185">Reference proteome</keyword>
<feature type="compositionally biased region" description="Basic and acidic residues" evidence="3">
    <location>
        <begin position="218"/>
        <end position="249"/>
    </location>
</feature>
<feature type="coiled-coil region" evidence="2">
    <location>
        <begin position="133"/>
        <end position="160"/>
    </location>
</feature>
<proteinExistence type="predicted"/>
<feature type="compositionally biased region" description="Polar residues" evidence="3">
    <location>
        <begin position="79"/>
        <end position="98"/>
    </location>
</feature>
<gene>
    <name evidence="4" type="ORF">BJX67DRAFT_31112</name>
</gene>
<dbReference type="Proteomes" id="UP001610432">
    <property type="component" value="Unassembled WGS sequence"/>
</dbReference>
<feature type="compositionally biased region" description="Basic and acidic residues" evidence="3">
    <location>
        <begin position="407"/>
        <end position="416"/>
    </location>
</feature>
<evidence type="ECO:0000313" key="4">
    <source>
        <dbReference type="EMBL" id="KAL2868970.1"/>
    </source>
</evidence>
<feature type="region of interest" description="Disordered" evidence="3">
    <location>
        <begin position="731"/>
        <end position="758"/>
    </location>
</feature>
<name>A0ABR4LWQ8_9EURO</name>
<dbReference type="EMBL" id="JBFXLQ010000011">
    <property type="protein sequence ID" value="KAL2868970.1"/>
    <property type="molecule type" value="Genomic_DNA"/>
</dbReference>
<evidence type="ECO:0000256" key="3">
    <source>
        <dbReference type="SAM" id="MobiDB-lite"/>
    </source>
</evidence>
<feature type="compositionally biased region" description="Basic and acidic residues" evidence="3">
    <location>
        <begin position="1"/>
        <end position="19"/>
    </location>
</feature>
<evidence type="ECO:0000313" key="5">
    <source>
        <dbReference type="Proteomes" id="UP001610432"/>
    </source>
</evidence>
<feature type="compositionally biased region" description="Basic residues" evidence="3">
    <location>
        <begin position="526"/>
        <end position="537"/>
    </location>
</feature>
<dbReference type="PANTHER" id="PTHR23157">
    <property type="entry name" value="GRIP AND COILED-COIL DOMAIN-CONTAINING PROTEIN 1"/>
    <property type="match status" value="1"/>
</dbReference>
<feature type="compositionally biased region" description="Polar residues" evidence="3">
    <location>
        <begin position="555"/>
        <end position="568"/>
    </location>
</feature>
<reference evidence="4 5" key="1">
    <citation type="submission" date="2024-07" db="EMBL/GenBank/DDBJ databases">
        <title>Section-level genome sequencing and comparative genomics of Aspergillus sections Usti and Cavernicolus.</title>
        <authorList>
            <consortium name="Lawrence Berkeley National Laboratory"/>
            <person name="Nybo J.L."/>
            <person name="Vesth T.C."/>
            <person name="Theobald S."/>
            <person name="Frisvad J.C."/>
            <person name="Larsen T.O."/>
            <person name="Kjaerboelling I."/>
            <person name="Rothschild-Mancinelli K."/>
            <person name="Lyhne E.K."/>
            <person name="Kogle M.E."/>
            <person name="Barry K."/>
            <person name="Clum A."/>
            <person name="Na H."/>
            <person name="Ledsgaard L."/>
            <person name="Lin J."/>
            <person name="Lipzen A."/>
            <person name="Kuo A."/>
            <person name="Riley R."/>
            <person name="Mondo S."/>
            <person name="Labutti K."/>
            <person name="Haridas S."/>
            <person name="Pangalinan J."/>
            <person name="Salamov A.A."/>
            <person name="Simmons B.A."/>
            <person name="Magnuson J.K."/>
            <person name="Chen J."/>
            <person name="Drula E."/>
            <person name="Henrissat B."/>
            <person name="Wiebenga A."/>
            <person name="Lubbers R.J."/>
            <person name="Gomes A.C."/>
            <person name="Macurrencykelacurrency M.R."/>
            <person name="Stajich J."/>
            <person name="Grigoriev I.V."/>
            <person name="Mortensen U.H."/>
            <person name="De Vries R.P."/>
            <person name="Baker S.E."/>
            <person name="Andersen M.R."/>
        </authorList>
    </citation>
    <scope>NUCLEOTIDE SEQUENCE [LARGE SCALE GENOMIC DNA]</scope>
    <source>
        <strain evidence="4 5">CBS 449.75</strain>
    </source>
</reference>
<feature type="compositionally biased region" description="Polar residues" evidence="3">
    <location>
        <begin position="20"/>
        <end position="34"/>
    </location>
</feature>
<organism evidence="4 5">
    <name type="scientific">Aspergillus lucknowensis</name>
    <dbReference type="NCBI Taxonomy" id="176173"/>
    <lineage>
        <taxon>Eukaryota</taxon>
        <taxon>Fungi</taxon>
        <taxon>Dikarya</taxon>
        <taxon>Ascomycota</taxon>
        <taxon>Pezizomycotina</taxon>
        <taxon>Eurotiomycetes</taxon>
        <taxon>Eurotiomycetidae</taxon>
        <taxon>Eurotiales</taxon>
        <taxon>Aspergillaceae</taxon>
        <taxon>Aspergillus</taxon>
        <taxon>Aspergillus subgen. Nidulantes</taxon>
    </lineage>
</organism>
<comment type="caution">
    <text evidence="4">The sequence shown here is derived from an EMBL/GenBank/DDBJ whole genome shotgun (WGS) entry which is preliminary data.</text>
</comment>
<evidence type="ECO:0000256" key="2">
    <source>
        <dbReference type="SAM" id="Coils"/>
    </source>
</evidence>
<feature type="compositionally biased region" description="Acidic residues" evidence="3">
    <location>
        <begin position="64"/>
        <end position="76"/>
    </location>
</feature>
<feature type="compositionally biased region" description="Polar residues" evidence="3">
    <location>
        <begin position="495"/>
        <end position="510"/>
    </location>
</feature>
<dbReference type="Gene3D" id="1.10.287.1490">
    <property type="match status" value="2"/>
</dbReference>
<protein>
    <recommendedName>
        <fullName evidence="6">GRIP domain-containing protein</fullName>
    </recommendedName>
</protein>
<keyword evidence="2" id="KW-0175">Coiled coil</keyword>
<dbReference type="PANTHER" id="PTHR23157:SF25">
    <property type="entry name" value="GRIP AND COILED-COIL DOMAIN-CONTAINING PROTEIN 1"/>
    <property type="match status" value="1"/>
</dbReference>
<accession>A0ABR4LWQ8</accession>
<feature type="region of interest" description="Disordered" evidence="3">
    <location>
        <begin position="468"/>
        <end position="568"/>
    </location>
</feature>
<comment type="subcellular location">
    <subcellularLocation>
        <location evidence="1">Endomembrane system</location>
        <topology evidence="1">Peripheral membrane protein</topology>
    </subcellularLocation>
</comment>
<dbReference type="InterPro" id="IPR051952">
    <property type="entry name" value="Golgi-autophagy_related"/>
</dbReference>
<feature type="region of interest" description="Disordered" evidence="3">
    <location>
        <begin position="384"/>
        <end position="416"/>
    </location>
</feature>